<accession>A0A7X5Y1U1</accession>
<dbReference type="EMBL" id="JAATJB010000016">
    <property type="protein sequence ID" value="NJB99532.1"/>
    <property type="molecule type" value="Genomic_DNA"/>
</dbReference>
<dbReference type="Proteomes" id="UP000531251">
    <property type="component" value="Unassembled WGS sequence"/>
</dbReference>
<comment type="caution">
    <text evidence="1">The sequence shown here is derived from an EMBL/GenBank/DDBJ whole genome shotgun (WGS) entry which is preliminary data.</text>
</comment>
<evidence type="ECO:0000313" key="2">
    <source>
        <dbReference type="Proteomes" id="UP000531251"/>
    </source>
</evidence>
<evidence type="ECO:0000313" key="1">
    <source>
        <dbReference type="EMBL" id="NJB99532.1"/>
    </source>
</evidence>
<gene>
    <name evidence="1" type="ORF">GGR89_003876</name>
</gene>
<sequence>MRTSLDHLPPAKQRELERVVQILFEEFGDAIAIATSDWKKPARI</sequence>
<dbReference type="AlphaFoldDB" id="A0A7X5Y1U1"/>
<proteinExistence type="predicted"/>
<name>A0A7X5Y1U1_9SPHN</name>
<keyword evidence="2" id="KW-1185">Reference proteome</keyword>
<reference evidence="1 2" key="1">
    <citation type="submission" date="2020-03" db="EMBL/GenBank/DDBJ databases">
        <title>Genomic Encyclopedia of Type Strains, Phase IV (KMG-IV): sequencing the most valuable type-strain genomes for metagenomic binning, comparative biology and taxonomic classification.</title>
        <authorList>
            <person name="Goeker M."/>
        </authorList>
    </citation>
    <scope>NUCLEOTIDE SEQUENCE [LARGE SCALE GENOMIC DNA]</scope>
    <source>
        <strain evidence="1 2">DSM 7225</strain>
    </source>
</reference>
<protein>
    <submittedName>
        <fullName evidence="1">Uncharacterized protein</fullName>
    </submittedName>
</protein>
<organism evidence="1 2">
    <name type="scientific">Sphingomonas trueperi</name>
    <dbReference type="NCBI Taxonomy" id="53317"/>
    <lineage>
        <taxon>Bacteria</taxon>
        <taxon>Pseudomonadati</taxon>
        <taxon>Pseudomonadota</taxon>
        <taxon>Alphaproteobacteria</taxon>
        <taxon>Sphingomonadales</taxon>
        <taxon>Sphingomonadaceae</taxon>
        <taxon>Sphingomonas</taxon>
    </lineage>
</organism>